<dbReference type="PANTHER" id="PTHR46388:SF2">
    <property type="entry name" value="NHL REPEAT-CONTAINING PROTEIN 2"/>
    <property type="match status" value="1"/>
</dbReference>
<dbReference type="InterPro" id="IPR036249">
    <property type="entry name" value="Thioredoxin-like_sf"/>
</dbReference>
<dbReference type="Gene3D" id="3.40.30.10">
    <property type="entry name" value="Glutaredoxin"/>
    <property type="match status" value="1"/>
</dbReference>
<dbReference type="Gene3D" id="2.120.10.30">
    <property type="entry name" value="TolB, C-terminal domain"/>
    <property type="match status" value="3"/>
</dbReference>
<name>A0A381N2C7_9ZZZZ</name>
<accession>A0A381N2C7</accession>
<protein>
    <recommendedName>
        <fullName evidence="3">Alkyl hydroperoxide reductase subunit C/ Thiol specific antioxidant domain-containing protein</fullName>
    </recommendedName>
</protein>
<proteinExistence type="predicted"/>
<dbReference type="AlphaFoldDB" id="A0A381N2C7"/>
<evidence type="ECO:0000256" key="1">
    <source>
        <dbReference type="ARBA" id="ARBA00022737"/>
    </source>
</evidence>
<dbReference type="InterPro" id="IPR001258">
    <property type="entry name" value="NHL_repeat"/>
</dbReference>
<evidence type="ECO:0000313" key="2">
    <source>
        <dbReference type="EMBL" id="SUZ48619.1"/>
    </source>
</evidence>
<keyword evidence="1" id="KW-0677">Repeat</keyword>
<dbReference type="SUPFAM" id="SSF52833">
    <property type="entry name" value="Thioredoxin-like"/>
    <property type="match status" value="1"/>
</dbReference>
<dbReference type="EMBL" id="UINC01000077">
    <property type="protein sequence ID" value="SUZ48619.1"/>
    <property type="molecule type" value="Genomic_DNA"/>
</dbReference>
<dbReference type="Pfam" id="PF01436">
    <property type="entry name" value="NHL"/>
    <property type="match status" value="1"/>
</dbReference>
<evidence type="ECO:0008006" key="3">
    <source>
        <dbReference type="Google" id="ProtNLM"/>
    </source>
</evidence>
<dbReference type="InterPro" id="IPR011042">
    <property type="entry name" value="6-blade_b-propeller_TolB-like"/>
</dbReference>
<gene>
    <name evidence="2" type="ORF">METZ01_LOCUS1473</name>
</gene>
<sequence>MRRLEKKYAGELAVIGVHSAKFPNEKDTYNLDKAVRRYQLEHPVINDGQFQVWQQYSCRAWPTLMFIDPVGNVVGKHEGEMSFEAFDGLISQMAAEYDSDGTLDHKPLLSGFQQAEETTLSFPGKVLADGFGNRLFIADTNHNRIVVTELDGSVKHVIGSGEEGLADGELAKSAFNHPQGMALDSETLYVADTENHAIRRVDLSSGTVSTIAGTGEQGHTKEERGHGPSMALVSPFDLVHQERTLYIAMAGIHQLWSMDLKDGMIGPFAGTGGEAITDGPLGTAELAQPCGITTDGTKLFFADSETSSVRSADIDPEGNVRTIVGLDLFVFGDVDGSDHHVRLQHPIGITYYDGVLYITDTYNHKVKRVLPAMRSAFTVLGNGVAGHVDGAGEQAQFSEPSGISFASGNMYIADTNNNTIRVAGIESGVVSTLEISGL</sequence>
<reference evidence="2" key="1">
    <citation type="submission" date="2018-05" db="EMBL/GenBank/DDBJ databases">
        <authorList>
            <person name="Lanie J.A."/>
            <person name="Ng W.-L."/>
            <person name="Kazmierczak K.M."/>
            <person name="Andrzejewski T.M."/>
            <person name="Davidsen T.M."/>
            <person name="Wayne K.J."/>
            <person name="Tettelin H."/>
            <person name="Glass J.I."/>
            <person name="Rusch D."/>
            <person name="Podicherti R."/>
            <person name="Tsui H.-C.T."/>
            <person name="Winkler M.E."/>
        </authorList>
    </citation>
    <scope>NUCLEOTIDE SEQUENCE</scope>
</reference>
<dbReference type="PANTHER" id="PTHR46388">
    <property type="entry name" value="NHL REPEAT-CONTAINING PROTEIN 2"/>
    <property type="match status" value="1"/>
</dbReference>
<organism evidence="2">
    <name type="scientific">marine metagenome</name>
    <dbReference type="NCBI Taxonomy" id="408172"/>
    <lineage>
        <taxon>unclassified sequences</taxon>
        <taxon>metagenomes</taxon>
        <taxon>ecological metagenomes</taxon>
    </lineage>
</organism>
<dbReference type="SUPFAM" id="SSF63825">
    <property type="entry name" value="YWTD domain"/>
    <property type="match status" value="1"/>
</dbReference>